<sequence length="383" mass="46036">MLETYTYIFYTIFLLFCVFFSHKLKAGRKTFNNNSDIVFTQFDVYFLILIYTLVVGLRYNVGFDYSGYTRWFKELKSTGYFPVDNDFGFVWLNKFLVNFGFESYSLFIIIAFLQFFFLLLFLKRLSLLRSWYFYFYFTSLFFFVSMNAMRQTLAFLIFAYCIQIFYEKKYCKTFFIALFALSIHKTAIMVFILLPFLNFEWFKSVKIQIGLLFLSVFVLPTFFAVLLNYVSPIINLLGYGYYIENLDYMKEITDENKVGDGLSIFLFFFIDLFIIIFYNRLKYRFMNYNFIKFYNLYFIGLILSRIFADNFILARIADYFIFFRVVILSFLMCYVFVVSSKTVERLIKPIAIIICLGMLLFYYKAIYNNAAGIAPFQFYFDHD</sequence>
<dbReference type="InterPro" id="IPR049458">
    <property type="entry name" value="EpsG-like"/>
</dbReference>
<comment type="caution">
    <text evidence="2">The sequence shown here is derived from an EMBL/GenBank/DDBJ whole genome shotgun (WGS) entry which is preliminary data.</text>
</comment>
<protein>
    <submittedName>
        <fullName evidence="2">EpsG family protein</fullName>
    </submittedName>
</protein>
<accession>A0ABV9PH03</accession>
<dbReference type="Pfam" id="PF14897">
    <property type="entry name" value="EpsG"/>
    <property type="match status" value="1"/>
</dbReference>
<feature type="transmembrane region" description="Helical" evidence="1">
    <location>
        <begin position="319"/>
        <end position="339"/>
    </location>
</feature>
<feature type="transmembrane region" description="Helical" evidence="1">
    <location>
        <begin position="44"/>
        <end position="61"/>
    </location>
</feature>
<name>A0ABV9PH03_9FLAO</name>
<gene>
    <name evidence="2" type="ORF">ACFO5S_10475</name>
</gene>
<feature type="transmembrane region" description="Helical" evidence="1">
    <location>
        <begin position="104"/>
        <end position="122"/>
    </location>
</feature>
<keyword evidence="1" id="KW-0812">Transmembrane</keyword>
<keyword evidence="1" id="KW-1133">Transmembrane helix</keyword>
<proteinExistence type="predicted"/>
<feature type="transmembrane region" description="Helical" evidence="1">
    <location>
        <begin position="174"/>
        <end position="197"/>
    </location>
</feature>
<feature type="transmembrane region" description="Helical" evidence="1">
    <location>
        <begin position="6"/>
        <end position="24"/>
    </location>
</feature>
<evidence type="ECO:0000256" key="1">
    <source>
        <dbReference type="SAM" id="Phobius"/>
    </source>
</evidence>
<evidence type="ECO:0000313" key="2">
    <source>
        <dbReference type="EMBL" id="MFC4747875.1"/>
    </source>
</evidence>
<dbReference type="RefSeq" id="WP_213257882.1">
    <property type="nucleotide sequence ID" value="NZ_JAGYWA010000004.1"/>
</dbReference>
<feature type="transmembrane region" description="Helical" evidence="1">
    <location>
        <begin position="134"/>
        <end position="162"/>
    </location>
</feature>
<dbReference type="EMBL" id="JBHSGV010000004">
    <property type="protein sequence ID" value="MFC4747875.1"/>
    <property type="molecule type" value="Genomic_DNA"/>
</dbReference>
<keyword evidence="1" id="KW-0472">Membrane</keyword>
<feature type="transmembrane region" description="Helical" evidence="1">
    <location>
        <begin position="293"/>
        <end position="313"/>
    </location>
</feature>
<keyword evidence="3" id="KW-1185">Reference proteome</keyword>
<feature type="transmembrane region" description="Helical" evidence="1">
    <location>
        <begin position="209"/>
        <end position="242"/>
    </location>
</feature>
<evidence type="ECO:0000313" key="3">
    <source>
        <dbReference type="Proteomes" id="UP001595935"/>
    </source>
</evidence>
<organism evidence="2 3">
    <name type="scientific">Flavobacterium branchiicola</name>
    <dbReference type="NCBI Taxonomy" id="1114875"/>
    <lineage>
        <taxon>Bacteria</taxon>
        <taxon>Pseudomonadati</taxon>
        <taxon>Bacteroidota</taxon>
        <taxon>Flavobacteriia</taxon>
        <taxon>Flavobacteriales</taxon>
        <taxon>Flavobacteriaceae</taxon>
        <taxon>Flavobacterium</taxon>
    </lineage>
</organism>
<feature type="transmembrane region" description="Helical" evidence="1">
    <location>
        <begin position="262"/>
        <end position="281"/>
    </location>
</feature>
<feature type="transmembrane region" description="Helical" evidence="1">
    <location>
        <begin position="346"/>
        <end position="363"/>
    </location>
</feature>
<reference evidence="3" key="1">
    <citation type="journal article" date="2019" name="Int. J. Syst. Evol. Microbiol.">
        <title>The Global Catalogue of Microorganisms (GCM) 10K type strain sequencing project: providing services to taxonomists for standard genome sequencing and annotation.</title>
        <authorList>
            <consortium name="The Broad Institute Genomics Platform"/>
            <consortium name="The Broad Institute Genome Sequencing Center for Infectious Disease"/>
            <person name="Wu L."/>
            <person name="Ma J."/>
        </authorList>
    </citation>
    <scope>NUCLEOTIDE SEQUENCE [LARGE SCALE GENOMIC DNA]</scope>
    <source>
        <strain evidence="3">WYCCWR 13023</strain>
    </source>
</reference>
<dbReference type="Proteomes" id="UP001595935">
    <property type="component" value="Unassembled WGS sequence"/>
</dbReference>